<evidence type="ECO:0000313" key="2">
    <source>
        <dbReference type="Proteomes" id="UP000307943"/>
    </source>
</evidence>
<gene>
    <name evidence="1" type="ORF">FE784_05900</name>
</gene>
<reference evidence="1 2" key="1">
    <citation type="submission" date="2019-05" db="EMBL/GenBank/DDBJ databases">
        <title>We sequenced the genome of Paenibacillus hemerocallicola KCTC 33185 for further insight into its adaptation and study the phylogeny of Paenibacillus.</title>
        <authorList>
            <person name="Narsing Rao M.P."/>
        </authorList>
    </citation>
    <scope>NUCLEOTIDE SEQUENCE [LARGE SCALE GENOMIC DNA]</scope>
    <source>
        <strain evidence="1 2">KCTC 33185</strain>
    </source>
</reference>
<protein>
    <submittedName>
        <fullName evidence="1">Uncharacterized protein</fullName>
    </submittedName>
</protein>
<dbReference type="EMBL" id="VDCQ01000006">
    <property type="protein sequence ID" value="TNJ67082.1"/>
    <property type="molecule type" value="Genomic_DNA"/>
</dbReference>
<dbReference type="RefSeq" id="WP_139601217.1">
    <property type="nucleotide sequence ID" value="NZ_VDCQ01000006.1"/>
</dbReference>
<evidence type="ECO:0000313" key="1">
    <source>
        <dbReference type="EMBL" id="TNJ67082.1"/>
    </source>
</evidence>
<proteinExistence type="predicted"/>
<keyword evidence="2" id="KW-1185">Reference proteome</keyword>
<dbReference type="AlphaFoldDB" id="A0A5C4TE08"/>
<name>A0A5C4TE08_9BACL</name>
<dbReference type="Proteomes" id="UP000307943">
    <property type="component" value="Unassembled WGS sequence"/>
</dbReference>
<dbReference type="OrthoDB" id="2628949at2"/>
<accession>A0A5C4TE08</accession>
<organism evidence="1 2">
    <name type="scientific">Paenibacillus hemerocallicola</name>
    <dbReference type="NCBI Taxonomy" id="1172614"/>
    <lineage>
        <taxon>Bacteria</taxon>
        <taxon>Bacillati</taxon>
        <taxon>Bacillota</taxon>
        <taxon>Bacilli</taxon>
        <taxon>Bacillales</taxon>
        <taxon>Paenibacillaceae</taxon>
        <taxon>Paenibacillus</taxon>
    </lineage>
</organism>
<sequence length="62" mass="7104">MIEKYSLANEPDKTMFIFASGNKVYGHIIKNRTDKAPAKFIFETQRYDSADALKADYPKADE</sequence>
<comment type="caution">
    <text evidence="1">The sequence shown here is derived from an EMBL/GenBank/DDBJ whole genome shotgun (WGS) entry which is preliminary data.</text>
</comment>